<name>A0A177WAI6_BATDL</name>
<dbReference type="PANTHER" id="PTHR14360:SF1">
    <property type="entry name" value="PROTEIN FMP32, MITOCHONDRIAL"/>
    <property type="match status" value="1"/>
</dbReference>
<dbReference type="EMBL" id="DS022300">
    <property type="protein sequence ID" value="OAJ36401.1"/>
    <property type="molecule type" value="Genomic_DNA"/>
</dbReference>
<keyword evidence="4 10" id="KW-1133">Transmembrane helix</keyword>
<evidence type="ECO:0000256" key="9">
    <source>
        <dbReference type="SAM" id="MobiDB-lite"/>
    </source>
</evidence>
<reference evidence="11 12" key="1">
    <citation type="submission" date="2006-10" db="EMBL/GenBank/DDBJ databases">
        <title>The Genome Sequence of Batrachochytrium dendrobatidis JEL423.</title>
        <authorList>
            <consortium name="The Broad Institute Genome Sequencing Platform"/>
            <person name="Birren B."/>
            <person name="Lander E."/>
            <person name="Galagan J."/>
            <person name="Cuomo C."/>
            <person name="Devon K."/>
            <person name="Jaffe D."/>
            <person name="Butler J."/>
            <person name="Alvarez P."/>
            <person name="Gnerre S."/>
            <person name="Grabherr M."/>
            <person name="Kleber M."/>
            <person name="Mauceli E."/>
            <person name="Brockman W."/>
            <person name="Young S."/>
            <person name="LaButti K."/>
            <person name="Sykes S."/>
            <person name="DeCaprio D."/>
            <person name="Crawford M."/>
            <person name="Koehrsen M."/>
            <person name="Engels R."/>
            <person name="Montgomery P."/>
            <person name="Pearson M."/>
            <person name="Howarth C."/>
            <person name="Larson L."/>
            <person name="White J."/>
            <person name="O'Leary S."/>
            <person name="Kodira C."/>
            <person name="Zeng Q."/>
            <person name="Yandava C."/>
            <person name="Alvarado L."/>
            <person name="Longcore J."/>
            <person name="James T."/>
        </authorList>
    </citation>
    <scope>NUCLEOTIDE SEQUENCE [LARGE SCALE GENOMIC DNA]</scope>
    <source>
        <strain evidence="11 12">JEL423</strain>
    </source>
</reference>
<feature type="region of interest" description="Disordered" evidence="9">
    <location>
        <begin position="57"/>
        <end position="78"/>
    </location>
</feature>
<organism evidence="11 12">
    <name type="scientific">Batrachochytrium dendrobatidis (strain JEL423)</name>
    <dbReference type="NCBI Taxonomy" id="403673"/>
    <lineage>
        <taxon>Eukaryota</taxon>
        <taxon>Fungi</taxon>
        <taxon>Fungi incertae sedis</taxon>
        <taxon>Chytridiomycota</taxon>
        <taxon>Chytridiomycota incertae sedis</taxon>
        <taxon>Chytridiomycetes</taxon>
        <taxon>Rhizophydiales</taxon>
        <taxon>Rhizophydiales incertae sedis</taxon>
        <taxon>Batrachochytrium</taxon>
    </lineage>
</organism>
<proteinExistence type="predicted"/>
<keyword evidence="6" id="KW-0496">Mitochondrion</keyword>
<evidence type="ECO:0000256" key="1">
    <source>
        <dbReference type="ARBA" id="ARBA00004173"/>
    </source>
</evidence>
<feature type="coiled-coil region" evidence="8">
    <location>
        <begin position="245"/>
        <end position="272"/>
    </location>
</feature>
<dbReference type="AlphaFoldDB" id="A0A177WAI6"/>
<reference evidence="11 12" key="2">
    <citation type="submission" date="2016-05" db="EMBL/GenBank/DDBJ databases">
        <title>Lineage-specific infection strategies underlie the spectrum of fungal disease in amphibians.</title>
        <authorList>
            <person name="Cuomo C.A."/>
            <person name="Farrer R.A."/>
            <person name="James T."/>
            <person name="Longcore J."/>
            <person name="Birren B."/>
        </authorList>
    </citation>
    <scope>NUCLEOTIDE SEQUENCE [LARGE SCALE GENOMIC DNA]</scope>
    <source>
        <strain evidence="11 12">JEL423</strain>
    </source>
</reference>
<evidence type="ECO:0008006" key="13">
    <source>
        <dbReference type="Google" id="ProtNLM"/>
    </source>
</evidence>
<keyword evidence="5 8" id="KW-0175">Coiled coil</keyword>
<dbReference type="GO" id="GO:0005739">
    <property type="term" value="C:mitochondrion"/>
    <property type="evidence" value="ECO:0007669"/>
    <property type="project" value="UniProtKB-SubCell"/>
</dbReference>
<dbReference type="PANTHER" id="PTHR14360">
    <property type="entry name" value="PROTEIN FMP32, MITOCHONDRIAL"/>
    <property type="match status" value="1"/>
</dbReference>
<comment type="subcellular location">
    <subcellularLocation>
        <location evidence="2">Membrane</location>
    </subcellularLocation>
    <subcellularLocation>
        <location evidence="1">Mitochondrion</location>
    </subcellularLocation>
</comment>
<accession>A0A177WAI6</accession>
<evidence type="ECO:0000256" key="4">
    <source>
        <dbReference type="ARBA" id="ARBA00022989"/>
    </source>
</evidence>
<gene>
    <name evidence="11" type="ORF">BDEG_20579</name>
</gene>
<evidence type="ECO:0000256" key="5">
    <source>
        <dbReference type="ARBA" id="ARBA00023054"/>
    </source>
</evidence>
<evidence type="ECO:0000256" key="7">
    <source>
        <dbReference type="ARBA" id="ARBA00023136"/>
    </source>
</evidence>
<feature type="transmembrane region" description="Helical" evidence="10">
    <location>
        <begin position="287"/>
        <end position="309"/>
    </location>
</feature>
<evidence type="ECO:0000256" key="6">
    <source>
        <dbReference type="ARBA" id="ARBA00023128"/>
    </source>
</evidence>
<evidence type="ECO:0000256" key="3">
    <source>
        <dbReference type="ARBA" id="ARBA00022692"/>
    </source>
</evidence>
<sequence>MILRAAAGWSLVAVNASTAGTRPVTGYASVLFRSYSAPRSTLSNQFTNLTEPTIAVTETTQSGTSELQQSTSTAATESYHTLSNSTKISHIQFNDSHASPSAWRKKTCTSPITTMSSPNNSISSTPISNRSFDIAYYSQMLQAEGFTPSQTQGLLALVEEAVNESLLTAVKSMVTKDEQREAATESEQDFQRLRSEIHVLEKKDFAILKTELERLIAETSRIKGSIQDEVNRVHGGVRLDVNLEKARINDEIAELNQLVANADTKIDKEIDELTKRMHDIRIHTKTFVTRFIVGSLLVFLGYKIATIFLPANKKKMEIPLLS</sequence>
<dbReference type="Pfam" id="PF07798">
    <property type="entry name" value="CCDC90-like"/>
    <property type="match status" value="1"/>
</dbReference>
<dbReference type="OrthoDB" id="889336at2759"/>
<evidence type="ECO:0000256" key="8">
    <source>
        <dbReference type="SAM" id="Coils"/>
    </source>
</evidence>
<dbReference type="VEuPathDB" id="FungiDB:BDEG_20579"/>
<dbReference type="InterPro" id="IPR024461">
    <property type="entry name" value="CCDC90-like"/>
</dbReference>
<keyword evidence="7 10" id="KW-0472">Membrane</keyword>
<evidence type="ECO:0000313" key="12">
    <source>
        <dbReference type="Proteomes" id="UP000077115"/>
    </source>
</evidence>
<keyword evidence="3 10" id="KW-0812">Transmembrane</keyword>
<evidence type="ECO:0000256" key="2">
    <source>
        <dbReference type="ARBA" id="ARBA00004370"/>
    </source>
</evidence>
<evidence type="ECO:0000256" key="10">
    <source>
        <dbReference type="SAM" id="Phobius"/>
    </source>
</evidence>
<dbReference type="GO" id="GO:0016020">
    <property type="term" value="C:membrane"/>
    <property type="evidence" value="ECO:0007669"/>
    <property type="project" value="UniProtKB-SubCell"/>
</dbReference>
<dbReference type="Proteomes" id="UP000077115">
    <property type="component" value="Unassembled WGS sequence"/>
</dbReference>
<feature type="coiled-coil region" evidence="8">
    <location>
        <begin position="176"/>
        <end position="203"/>
    </location>
</feature>
<dbReference type="Gene3D" id="1.20.5.340">
    <property type="match status" value="1"/>
</dbReference>
<evidence type="ECO:0000313" key="11">
    <source>
        <dbReference type="EMBL" id="OAJ36401.1"/>
    </source>
</evidence>
<protein>
    <recommendedName>
        <fullName evidence="13">DUF1640 domain-containing protein</fullName>
    </recommendedName>
</protein>